<organism evidence="1">
    <name type="scientific">uncultured Caudovirales phage</name>
    <dbReference type="NCBI Taxonomy" id="2100421"/>
    <lineage>
        <taxon>Viruses</taxon>
        <taxon>Duplodnaviria</taxon>
        <taxon>Heunggongvirae</taxon>
        <taxon>Uroviricota</taxon>
        <taxon>Caudoviricetes</taxon>
        <taxon>Peduoviridae</taxon>
        <taxon>Maltschvirus</taxon>
        <taxon>Maltschvirus maltsch</taxon>
    </lineage>
</organism>
<evidence type="ECO:0000313" key="1">
    <source>
        <dbReference type="EMBL" id="CAB5215168.1"/>
    </source>
</evidence>
<accession>A0A6J7WH74</accession>
<proteinExistence type="predicted"/>
<sequence>MNRPGHEDIQFFTGVEVEHTPAYGQPTLFVIGLPTEEAIKSALANFPKISHIYFGANQSFPNPEVNDGDTWRPWESIIETFLSKGYLCTLDIDVKSAEGLIEGSLVEYNNFIPMISVKLPYIQLYGYNATIKLDDKDFAASNPGVWCHSLHDLRDRKKFTDWSQYTKDETVK</sequence>
<reference evidence="1" key="1">
    <citation type="submission" date="2020-05" db="EMBL/GenBank/DDBJ databases">
        <authorList>
            <person name="Chiriac C."/>
            <person name="Salcher M."/>
            <person name="Ghai R."/>
            <person name="Kavagutti S V."/>
        </authorList>
    </citation>
    <scope>NUCLEOTIDE SEQUENCE</scope>
</reference>
<name>A0A6J7WH74_9CAUD</name>
<gene>
    <name evidence="1" type="ORF">UFOVP190_429</name>
</gene>
<protein>
    <submittedName>
        <fullName evidence="1">Uncharacterized protein</fullName>
    </submittedName>
</protein>
<dbReference type="EMBL" id="LR798243">
    <property type="protein sequence ID" value="CAB5215168.1"/>
    <property type="molecule type" value="Genomic_DNA"/>
</dbReference>